<dbReference type="Gene3D" id="3.20.20.380">
    <property type="entry name" value="Copper homeostasis (CutC) domain"/>
    <property type="match status" value="1"/>
</dbReference>
<dbReference type="EMBL" id="BAAAQN010000002">
    <property type="protein sequence ID" value="GAA2013538.1"/>
    <property type="molecule type" value="Genomic_DNA"/>
</dbReference>
<evidence type="ECO:0000256" key="2">
    <source>
        <dbReference type="ARBA" id="ARBA00019014"/>
    </source>
</evidence>
<dbReference type="Proteomes" id="UP001500751">
    <property type="component" value="Unassembled WGS sequence"/>
</dbReference>
<dbReference type="InterPro" id="IPR036822">
    <property type="entry name" value="CutC-like_dom_sf"/>
</dbReference>
<dbReference type="PANTHER" id="PTHR12598">
    <property type="entry name" value="COPPER HOMEOSTASIS PROTEIN CUTC"/>
    <property type="match status" value="1"/>
</dbReference>
<sequence length="299" mass="31193">MTNPSAGAGGPWAVPGVPVVPLEPVVPVEAMAPRLPLLDCLSDSCRAPLQTPAPCSSRPPIHGRLPRMSDPTPLLEVIAVDADDARAAVAGGADRLELVSEMRYAGFAPSVEAFEAIRAAVTVPLRVMIRRREGFSAGGVQGVAELVHTAEALRRAGAEEFVLGWLDPDGTVDLEAVRAVLDALGGAKWTFHKAIDATNQRDAVYDAVRTLPGLDTVLSSGGFPASGDGVDVLRAESERERGLGGPRILVGGGLAQEALPSLRAAGLDAFHVGTAVRADGTWDSPVEAEKVAEWRKLLG</sequence>
<proteinExistence type="inferred from homology"/>
<evidence type="ECO:0000313" key="3">
    <source>
        <dbReference type="EMBL" id="GAA2013538.1"/>
    </source>
</evidence>
<organism evidence="3 4">
    <name type="scientific">Catenulispora yoronensis</name>
    <dbReference type="NCBI Taxonomy" id="450799"/>
    <lineage>
        <taxon>Bacteria</taxon>
        <taxon>Bacillati</taxon>
        <taxon>Actinomycetota</taxon>
        <taxon>Actinomycetes</taxon>
        <taxon>Catenulisporales</taxon>
        <taxon>Catenulisporaceae</taxon>
        <taxon>Catenulispora</taxon>
    </lineage>
</organism>
<dbReference type="InterPro" id="IPR005627">
    <property type="entry name" value="CutC-like"/>
</dbReference>
<name>A0ABN2TLJ5_9ACTN</name>
<dbReference type="SUPFAM" id="SSF110395">
    <property type="entry name" value="CutC-like"/>
    <property type="match status" value="1"/>
</dbReference>
<comment type="similarity">
    <text evidence="1">Belongs to the CutC family.</text>
</comment>
<evidence type="ECO:0000313" key="4">
    <source>
        <dbReference type="Proteomes" id="UP001500751"/>
    </source>
</evidence>
<comment type="caution">
    <text evidence="3">The sequence shown here is derived from an EMBL/GenBank/DDBJ whole genome shotgun (WGS) entry which is preliminary data.</text>
</comment>
<dbReference type="PANTHER" id="PTHR12598:SF0">
    <property type="entry name" value="COPPER HOMEOSTASIS PROTEIN CUTC HOMOLOG"/>
    <property type="match status" value="1"/>
</dbReference>
<dbReference type="Pfam" id="PF03932">
    <property type="entry name" value="CutC"/>
    <property type="match status" value="1"/>
</dbReference>
<accession>A0ABN2TLJ5</accession>
<gene>
    <name evidence="3" type="ORF">GCM10009839_05370</name>
</gene>
<reference evidence="3 4" key="1">
    <citation type="journal article" date="2019" name="Int. J. Syst. Evol. Microbiol.">
        <title>The Global Catalogue of Microorganisms (GCM) 10K type strain sequencing project: providing services to taxonomists for standard genome sequencing and annotation.</title>
        <authorList>
            <consortium name="The Broad Institute Genomics Platform"/>
            <consortium name="The Broad Institute Genome Sequencing Center for Infectious Disease"/>
            <person name="Wu L."/>
            <person name="Ma J."/>
        </authorList>
    </citation>
    <scope>NUCLEOTIDE SEQUENCE [LARGE SCALE GENOMIC DNA]</scope>
    <source>
        <strain evidence="3 4">JCM 16014</strain>
    </source>
</reference>
<protein>
    <recommendedName>
        <fullName evidence="2">Copper homeostasis protein cutC homolog</fullName>
    </recommendedName>
</protein>
<evidence type="ECO:0000256" key="1">
    <source>
        <dbReference type="ARBA" id="ARBA00007768"/>
    </source>
</evidence>
<keyword evidence="4" id="KW-1185">Reference proteome</keyword>